<accession>A0A4V2F6U3</accession>
<dbReference type="EMBL" id="SGXG01000001">
    <property type="protein sequence ID" value="RZS97519.1"/>
    <property type="molecule type" value="Genomic_DNA"/>
</dbReference>
<dbReference type="AlphaFoldDB" id="A0A4V2F6U3"/>
<proteinExistence type="predicted"/>
<comment type="caution">
    <text evidence="1">The sequence shown here is derived from an EMBL/GenBank/DDBJ whole genome shotgun (WGS) entry which is preliminary data.</text>
</comment>
<organism evidence="1 2">
    <name type="scientific">Cecembia calidifontis</name>
    <dbReference type="NCBI Taxonomy" id="1187080"/>
    <lineage>
        <taxon>Bacteria</taxon>
        <taxon>Pseudomonadati</taxon>
        <taxon>Bacteroidota</taxon>
        <taxon>Cytophagia</taxon>
        <taxon>Cytophagales</taxon>
        <taxon>Cyclobacteriaceae</taxon>
        <taxon>Cecembia</taxon>
    </lineage>
</organism>
<reference evidence="1 2" key="1">
    <citation type="submission" date="2019-02" db="EMBL/GenBank/DDBJ databases">
        <title>Genomic Encyclopedia of Archaeal and Bacterial Type Strains, Phase II (KMG-II): from individual species to whole genera.</title>
        <authorList>
            <person name="Goeker M."/>
        </authorList>
    </citation>
    <scope>NUCLEOTIDE SEQUENCE [LARGE SCALE GENOMIC DNA]</scope>
    <source>
        <strain evidence="1 2">DSM 21411</strain>
    </source>
</reference>
<name>A0A4V2F6U3_9BACT</name>
<sequence>MELIVWGPIPTNINKIIGETVGVVRGEEFAIGIQALNPKTLGGFPWLGNDTTPQLDIFEQDDYSDLNGAGKRETLYQICPAYCRILTGIWFSLRILSWISYKSKVINI</sequence>
<evidence type="ECO:0000313" key="2">
    <source>
        <dbReference type="Proteomes" id="UP000292209"/>
    </source>
</evidence>
<keyword evidence="2" id="KW-1185">Reference proteome</keyword>
<dbReference type="Proteomes" id="UP000292209">
    <property type="component" value="Unassembled WGS sequence"/>
</dbReference>
<protein>
    <submittedName>
        <fullName evidence="1">Uncharacterized protein</fullName>
    </submittedName>
</protein>
<evidence type="ECO:0000313" key="1">
    <source>
        <dbReference type="EMBL" id="RZS97519.1"/>
    </source>
</evidence>
<gene>
    <name evidence="1" type="ORF">BC751_3130</name>
</gene>